<sequence>MTLLERPPQRDGTSDSPSASRPATAKPTPTIRRPRLLQRIVVVVLVAIAGWHCAATYLWIAPGTAIREALPDGMLSSYMNPLFDQNWSVFAPDPIDGNYALEVRATVIGDGGREVTEWVDATEAEQSMLAGTLLQARAGIVGHKQAMKYYTAYFDLSEEQRGVIADGYFEGEWVERLRSAVIEVEGESETVWTYLRQEWKATAYATQVARATWGDDVEQVQYRISRSNVVALENRDDPDAVPAPTYIDSGWRGLVDRKNQSDSAFADVFRSLVADQTGNDDE</sequence>
<feature type="transmembrane region" description="Helical" evidence="2">
    <location>
        <begin position="40"/>
        <end position="60"/>
    </location>
</feature>
<keyword evidence="2" id="KW-0812">Transmembrane</keyword>
<keyword evidence="2" id="KW-0472">Membrane</keyword>
<evidence type="ECO:0000313" key="3">
    <source>
        <dbReference type="EMBL" id="RUQ81663.1"/>
    </source>
</evidence>
<comment type="caution">
    <text evidence="3">The sequence shown here is derived from an EMBL/GenBank/DDBJ whole genome shotgun (WGS) entry which is preliminary data.</text>
</comment>
<dbReference type="InterPro" id="IPR043857">
    <property type="entry name" value="DUF5819"/>
</dbReference>
<protein>
    <submittedName>
        <fullName evidence="3">Uncharacterized protein</fullName>
    </submittedName>
</protein>
<keyword evidence="4" id="KW-1185">Reference proteome</keyword>
<dbReference type="Pfam" id="PF19136">
    <property type="entry name" value="DUF5819"/>
    <property type="match status" value="1"/>
</dbReference>
<name>A0ABY0C3G0_9MICO</name>
<dbReference type="RefSeq" id="WP_127054563.1">
    <property type="nucleotide sequence ID" value="NZ_PYAU01000001.1"/>
</dbReference>
<evidence type="ECO:0000256" key="2">
    <source>
        <dbReference type="SAM" id="Phobius"/>
    </source>
</evidence>
<gene>
    <name evidence="3" type="ORF">ELQ93_18095</name>
</gene>
<evidence type="ECO:0000256" key="1">
    <source>
        <dbReference type="SAM" id="MobiDB-lite"/>
    </source>
</evidence>
<organism evidence="3 4">
    <name type="scientific">Labedella gwakjiensis</name>
    <dbReference type="NCBI Taxonomy" id="390269"/>
    <lineage>
        <taxon>Bacteria</taxon>
        <taxon>Bacillati</taxon>
        <taxon>Actinomycetota</taxon>
        <taxon>Actinomycetes</taxon>
        <taxon>Micrococcales</taxon>
        <taxon>Microbacteriaceae</taxon>
        <taxon>Labedella</taxon>
    </lineage>
</organism>
<dbReference type="EMBL" id="RZGY01000008">
    <property type="protein sequence ID" value="RUQ81663.1"/>
    <property type="molecule type" value="Genomic_DNA"/>
</dbReference>
<dbReference type="Proteomes" id="UP000268291">
    <property type="component" value="Unassembled WGS sequence"/>
</dbReference>
<accession>A0ABY0C3G0</accession>
<reference evidence="3 4" key="1">
    <citation type="submission" date="2018-12" db="EMBL/GenBank/DDBJ databases">
        <authorList>
            <person name="hu s."/>
            <person name="Xu Y."/>
            <person name="Xu B."/>
            <person name="Li F."/>
        </authorList>
    </citation>
    <scope>NUCLEOTIDE SEQUENCE [LARGE SCALE GENOMIC DNA]</scope>
    <source>
        <strain evidence="3 4">KSW2-17</strain>
    </source>
</reference>
<feature type="region of interest" description="Disordered" evidence="1">
    <location>
        <begin position="1"/>
        <end position="29"/>
    </location>
</feature>
<proteinExistence type="predicted"/>
<evidence type="ECO:0000313" key="4">
    <source>
        <dbReference type="Proteomes" id="UP000268291"/>
    </source>
</evidence>
<keyword evidence="2" id="KW-1133">Transmembrane helix</keyword>